<feature type="coiled-coil region" evidence="1">
    <location>
        <begin position="98"/>
        <end position="147"/>
    </location>
</feature>
<feature type="region of interest" description="Disordered" evidence="2">
    <location>
        <begin position="1"/>
        <end position="37"/>
    </location>
</feature>
<evidence type="ECO:0000256" key="1">
    <source>
        <dbReference type="SAM" id="Coils"/>
    </source>
</evidence>
<organism evidence="3 4">
    <name type="scientific">Caenorhabditis tropicalis</name>
    <dbReference type="NCBI Taxonomy" id="1561998"/>
    <lineage>
        <taxon>Eukaryota</taxon>
        <taxon>Metazoa</taxon>
        <taxon>Ecdysozoa</taxon>
        <taxon>Nematoda</taxon>
        <taxon>Chromadorea</taxon>
        <taxon>Rhabditida</taxon>
        <taxon>Rhabditina</taxon>
        <taxon>Rhabditomorpha</taxon>
        <taxon>Rhabditoidea</taxon>
        <taxon>Rhabditidae</taxon>
        <taxon>Peloderinae</taxon>
        <taxon>Caenorhabditis</taxon>
    </lineage>
</organism>
<dbReference type="WBParaSite" id="Csp11.Scaffold629.g13997.t1">
    <property type="protein sequence ID" value="Csp11.Scaffold629.g13997.t1"/>
    <property type="gene ID" value="Csp11.Scaffold629.g13997"/>
</dbReference>
<dbReference type="AlphaFoldDB" id="A0A1I7U1U1"/>
<evidence type="ECO:0000313" key="4">
    <source>
        <dbReference type="WBParaSite" id="Csp11.Scaffold629.g13997.t1"/>
    </source>
</evidence>
<keyword evidence="3" id="KW-1185">Reference proteome</keyword>
<protein>
    <submittedName>
        <fullName evidence="4">PERQ amino acid-rich with GYF domain-containing protein 2</fullName>
    </submittedName>
</protein>
<evidence type="ECO:0000313" key="3">
    <source>
        <dbReference type="Proteomes" id="UP000095282"/>
    </source>
</evidence>
<evidence type="ECO:0000256" key="2">
    <source>
        <dbReference type="SAM" id="MobiDB-lite"/>
    </source>
</evidence>
<proteinExistence type="predicted"/>
<feature type="region of interest" description="Disordered" evidence="2">
    <location>
        <begin position="218"/>
        <end position="246"/>
    </location>
</feature>
<accession>A0A1I7U1U1</accession>
<sequence length="246" mass="29070">MSSSNNSNQLGEQARQEDRAPVSRRSKASRAPPLPYGVSAKQLELEALARSCNLPCIPQPDMSLPEYREFRESEMVLESLREREAQSWQALTLARHMNQEHQKNKAAIEQAILKERDEEMAEIAKMEEETAAKLKEVEEEMERWKAEVGWTSKLTMEEEDEKLEKERIEFLARKYMEQEKIRSKMREKFELKATEEEVWQEMDNEVDYDDVEEEIVEEMDNEVDYEDVEEEMEDDIGYEADDMEVE</sequence>
<keyword evidence="1" id="KW-0175">Coiled coil</keyword>
<dbReference type="Proteomes" id="UP000095282">
    <property type="component" value="Unplaced"/>
</dbReference>
<reference evidence="4" key="1">
    <citation type="submission" date="2016-11" db="UniProtKB">
        <authorList>
            <consortium name="WormBaseParasite"/>
        </authorList>
    </citation>
    <scope>IDENTIFICATION</scope>
</reference>
<feature type="compositionally biased region" description="Polar residues" evidence="2">
    <location>
        <begin position="1"/>
        <end position="11"/>
    </location>
</feature>
<name>A0A1I7U1U1_9PELO</name>